<evidence type="ECO:0000259" key="7">
    <source>
        <dbReference type="Pfam" id="PF02272"/>
    </source>
</evidence>
<dbReference type="PANTHER" id="PTHR30255">
    <property type="entry name" value="SINGLE-STRANDED-DNA-SPECIFIC EXONUCLEASE RECJ"/>
    <property type="match status" value="1"/>
</dbReference>
<dbReference type="InterPro" id="IPR001667">
    <property type="entry name" value="DDH_dom"/>
</dbReference>
<reference evidence="9 10" key="1">
    <citation type="submission" date="2022-04" db="EMBL/GenBank/DDBJ databases">
        <title>Genome sequence of C. roseum typestrain.</title>
        <authorList>
            <person name="Poehlein A."/>
            <person name="Schoch T."/>
            <person name="Duerre P."/>
            <person name="Daniel R."/>
        </authorList>
    </citation>
    <scope>NUCLEOTIDE SEQUENCE [LARGE SCALE GENOMIC DNA]</scope>
    <source>
        <strain evidence="9 10">DSM 7320</strain>
    </source>
</reference>
<dbReference type="InterPro" id="IPR041122">
    <property type="entry name" value="RecJ_OB"/>
</dbReference>
<name>A0A1S8M881_9CLOT</name>
<gene>
    <name evidence="9" type="primary">recJ_1</name>
    <name evidence="9" type="ORF">CROST_019980</name>
</gene>
<evidence type="ECO:0000313" key="9">
    <source>
        <dbReference type="EMBL" id="URZ11281.1"/>
    </source>
</evidence>
<dbReference type="InterPro" id="IPR051673">
    <property type="entry name" value="SSDNA_exonuclease_RecJ"/>
</dbReference>
<dbReference type="Pfam" id="PF01368">
    <property type="entry name" value="DHH"/>
    <property type="match status" value="1"/>
</dbReference>
<keyword evidence="4 9" id="KW-0378">Hydrolase</keyword>
<sequence length="587" mass="66495">MEKWFIKNIRADYKAISKSFGINEVIGKLLVNRGIIDNTLIKSFLNPKFEKMHDSKKMKDAEKASLILKDKIEKKRKIRIIGDYDVDGVISTYLLFTALKRCGADVDYDIPDRVKDGYGINKNIIDKCIMDSVNTIITCDNGISAIEPINYAKEANITVIVTDHHDIPFVENEKGERTFVSSNADAIVNPKQIECAYPFKSLCGAGVVFKLIEILYAEFKIHKEECYNLSQFVAIATVCDVVDLVDENRIFVKNGLELLNNTRNIGLRALIRQTAIDDKKISTYHLGFVIGPCINATGRLDTAKRGLQLLVTENENEAVRLSKELFDFNNERKEMTQKGVESAINIIENTNMTKDKVFVVYVPEVHESIVGIVAGRIREKYNVPTIVLTKTENGAKGSGRSIEGYNMFEELMKCKDILLNFGGHPMAAGLSLEENNINNLREQLNFNTKLTDEDLIPKITLDMGMPLEHISYDFVKDLSILEPFGKANPKPIFGEKKANIVSAKVIGQNHNVLKIKFFSKNRRYIDGIFFGDIEEFQRLVIDRYGTVELNKMYSGIENNVNLDIAFYPDINEYNGNVSVQIVVQYFR</sequence>
<dbReference type="Gene3D" id="3.10.310.30">
    <property type="match status" value="1"/>
</dbReference>
<keyword evidence="3" id="KW-0540">Nuclease</keyword>
<protein>
    <recommendedName>
        <fullName evidence="2">Single-stranded-DNA-specific exonuclease RecJ</fullName>
    </recommendedName>
</protein>
<dbReference type="Proteomes" id="UP000190951">
    <property type="component" value="Chromosome"/>
</dbReference>
<dbReference type="RefSeq" id="WP_077834066.1">
    <property type="nucleotide sequence ID" value="NZ_CP096983.1"/>
</dbReference>
<evidence type="ECO:0000256" key="4">
    <source>
        <dbReference type="ARBA" id="ARBA00022801"/>
    </source>
</evidence>
<dbReference type="InterPro" id="IPR004610">
    <property type="entry name" value="RecJ"/>
</dbReference>
<keyword evidence="5 9" id="KW-0269">Exonuclease</keyword>
<evidence type="ECO:0000256" key="3">
    <source>
        <dbReference type="ARBA" id="ARBA00022722"/>
    </source>
</evidence>
<organism evidence="9 10">
    <name type="scientific">Clostridium felsineum</name>
    <dbReference type="NCBI Taxonomy" id="36839"/>
    <lineage>
        <taxon>Bacteria</taxon>
        <taxon>Bacillati</taxon>
        <taxon>Bacillota</taxon>
        <taxon>Clostridia</taxon>
        <taxon>Eubacteriales</taxon>
        <taxon>Clostridiaceae</taxon>
        <taxon>Clostridium</taxon>
    </lineage>
</organism>
<dbReference type="PANTHER" id="PTHR30255:SF2">
    <property type="entry name" value="SINGLE-STRANDED-DNA-SPECIFIC EXONUCLEASE RECJ"/>
    <property type="match status" value="1"/>
</dbReference>
<dbReference type="GO" id="GO:0006281">
    <property type="term" value="P:DNA repair"/>
    <property type="evidence" value="ECO:0007669"/>
    <property type="project" value="InterPro"/>
</dbReference>
<dbReference type="InterPro" id="IPR038763">
    <property type="entry name" value="DHH_sf"/>
</dbReference>
<feature type="domain" description="DDH" evidence="6">
    <location>
        <begin position="77"/>
        <end position="236"/>
    </location>
</feature>
<evidence type="ECO:0000259" key="8">
    <source>
        <dbReference type="Pfam" id="PF17768"/>
    </source>
</evidence>
<dbReference type="InterPro" id="IPR003156">
    <property type="entry name" value="DHHA1_dom"/>
</dbReference>
<feature type="domain" description="RecJ OB" evidence="8">
    <location>
        <begin position="462"/>
        <end position="584"/>
    </location>
</feature>
<feature type="domain" description="DHHA1" evidence="7">
    <location>
        <begin position="355"/>
        <end position="445"/>
    </location>
</feature>
<proteinExistence type="inferred from homology"/>
<comment type="similarity">
    <text evidence="1">Belongs to the RecJ family.</text>
</comment>
<evidence type="ECO:0000256" key="2">
    <source>
        <dbReference type="ARBA" id="ARBA00019841"/>
    </source>
</evidence>
<accession>A0A1S8M881</accession>
<dbReference type="Pfam" id="PF17768">
    <property type="entry name" value="RecJ_OB"/>
    <property type="match status" value="1"/>
</dbReference>
<dbReference type="KEGG" id="crw:CROST_019980"/>
<dbReference type="GO" id="GO:0008409">
    <property type="term" value="F:5'-3' exonuclease activity"/>
    <property type="evidence" value="ECO:0007669"/>
    <property type="project" value="InterPro"/>
</dbReference>
<dbReference type="GO" id="GO:0003676">
    <property type="term" value="F:nucleic acid binding"/>
    <property type="evidence" value="ECO:0007669"/>
    <property type="project" value="InterPro"/>
</dbReference>
<dbReference type="Gene3D" id="3.90.1640.30">
    <property type="match status" value="1"/>
</dbReference>
<dbReference type="NCBIfam" id="TIGR00644">
    <property type="entry name" value="recJ"/>
    <property type="match status" value="1"/>
</dbReference>
<evidence type="ECO:0000256" key="1">
    <source>
        <dbReference type="ARBA" id="ARBA00005915"/>
    </source>
</evidence>
<dbReference type="EMBL" id="CP096983">
    <property type="protein sequence ID" value="URZ11281.1"/>
    <property type="molecule type" value="Genomic_DNA"/>
</dbReference>
<dbReference type="SUPFAM" id="SSF64182">
    <property type="entry name" value="DHH phosphoesterases"/>
    <property type="match status" value="1"/>
</dbReference>
<evidence type="ECO:0000313" key="10">
    <source>
        <dbReference type="Proteomes" id="UP000190951"/>
    </source>
</evidence>
<evidence type="ECO:0000259" key="6">
    <source>
        <dbReference type="Pfam" id="PF01368"/>
    </source>
</evidence>
<dbReference type="STRING" id="84029.CROST_16710"/>
<dbReference type="AlphaFoldDB" id="A0A1S8M881"/>
<evidence type="ECO:0000256" key="5">
    <source>
        <dbReference type="ARBA" id="ARBA00022839"/>
    </source>
</evidence>
<keyword evidence="10" id="KW-1185">Reference proteome</keyword>
<dbReference type="GO" id="GO:0006310">
    <property type="term" value="P:DNA recombination"/>
    <property type="evidence" value="ECO:0007669"/>
    <property type="project" value="InterPro"/>
</dbReference>
<dbReference type="Pfam" id="PF02272">
    <property type="entry name" value="DHHA1"/>
    <property type="match status" value="1"/>
</dbReference>